<dbReference type="GO" id="GO:0009022">
    <property type="term" value="F:tRNA nucleotidyltransferase activity"/>
    <property type="evidence" value="ECO:0007669"/>
    <property type="project" value="UniProtKB-UniRule"/>
</dbReference>
<dbReference type="HAMAP" id="MF_00564">
    <property type="entry name" value="RNase_PH"/>
    <property type="match status" value="1"/>
</dbReference>
<keyword evidence="5 8" id="KW-0819">tRNA processing</keyword>
<dbReference type="GO" id="GO:0000049">
    <property type="term" value="F:tRNA binding"/>
    <property type="evidence" value="ECO:0007669"/>
    <property type="project" value="UniProtKB-UniRule"/>
</dbReference>
<evidence type="ECO:0000259" key="9">
    <source>
        <dbReference type="Pfam" id="PF01138"/>
    </source>
</evidence>
<feature type="binding site" evidence="8">
    <location>
        <position position="86"/>
    </location>
    <ligand>
        <name>phosphate</name>
        <dbReference type="ChEBI" id="CHEBI:43474"/>
        <note>substrate</note>
    </ligand>
</feature>
<dbReference type="Pfam" id="PF01138">
    <property type="entry name" value="RNase_PH"/>
    <property type="match status" value="1"/>
</dbReference>
<protein>
    <recommendedName>
        <fullName evidence="8">Ribonuclease PH</fullName>
        <shortName evidence="8">RNase PH</shortName>
        <ecNumber evidence="8">2.7.7.56</ecNumber>
    </recommendedName>
    <alternativeName>
        <fullName evidence="8">tRNA nucleotidyltransferase</fullName>
    </alternativeName>
</protein>
<dbReference type="InterPro" id="IPR015847">
    <property type="entry name" value="ExoRNase_PH_dom2"/>
</dbReference>
<keyword evidence="2 8" id="KW-0698">rRNA processing</keyword>
<dbReference type="Pfam" id="PF03725">
    <property type="entry name" value="RNase_PH_C"/>
    <property type="match status" value="1"/>
</dbReference>
<keyword evidence="6 8" id="KW-0548">Nucleotidyltransferase</keyword>
<feature type="binding site" evidence="8">
    <location>
        <begin position="124"/>
        <end position="126"/>
    </location>
    <ligand>
        <name>phosphate</name>
        <dbReference type="ChEBI" id="CHEBI:43474"/>
        <note>substrate</note>
    </ligand>
</feature>
<keyword evidence="7" id="KW-0694">RNA-binding</keyword>
<evidence type="ECO:0000313" key="12">
    <source>
        <dbReference type="Proteomes" id="UP000248555"/>
    </source>
</evidence>
<dbReference type="SUPFAM" id="SSF55666">
    <property type="entry name" value="Ribonuclease PH domain 2-like"/>
    <property type="match status" value="1"/>
</dbReference>
<dbReference type="InterPro" id="IPR027408">
    <property type="entry name" value="PNPase/RNase_PH_dom_sf"/>
</dbReference>
<dbReference type="PANTHER" id="PTHR11953">
    <property type="entry name" value="EXOSOME COMPLEX COMPONENT"/>
    <property type="match status" value="1"/>
</dbReference>
<dbReference type="GO" id="GO:0016075">
    <property type="term" value="P:rRNA catabolic process"/>
    <property type="evidence" value="ECO:0007669"/>
    <property type="project" value="UniProtKB-UniRule"/>
</dbReference>
<dbReference type="Proteomes" id="UP000248555">
    <property type="component" value="Unassembled WGS sequence"/>
</dbReference>
<dbReference type="AlphaFoldDB" id="A0A327YLQ6"/>
<keyword evidence="3 8" id="KW-0820">tRNA-binding</keyword>
<gene>
    <name evidence="8" type="primary">rph</name>
    <name evidence="11" type="ORF">B0I26_103301</name>
</gene>
<dbReference type="InterPro" id="IPR050080">
    <property type="entry name" value="RNase_PH"/>
</dbReference>
<comment type="similarity">
    <text evidence="1 8">Belongs to the RNase PH family.</text>
</comment>
<proteinExistence type="inferred from homology"/>
<dbReference type="PANTHER" id="PTHR11953:SF0">
    <property type="entry name" value="EXOSOME COMPLEX COMPONENT RRP41"/>
    <property type="match status" value="1"/>
</dbReference>
<dbReference type="EC" id="2.7.7.56" evidence="8"/>
<dbReference type="GO" id="GO:0031125">
    <property type="term" value="P:rRNA 3'-end processing"/>
    <property type="evidence" value="ECO:0007669"/>
    <property type="project" value="UniProtKB-ARBA"/>
</dbReference>
<dbReference type="RefSeq" id="WP_111644590.1">
    <property type="nucleotide sequence ID" value="NZ_QLMH01000003.1"/>
</dbReference>
<reference evidence="11 12" key="1">
    <citation type="submission" date="2018-06" db="EMBL/GenBank/DDBJ databases">
        <title>Genomic Encyclopedia of Type Strains, Phase III (KMG-III): the genomes of soil and plant-associated and newly described type strains.</title>
        <authorList>
            <person name="Whitman W."/>
        </authorList>
    </citation>
    <scope>NUCLEOTIDE SEQUENCE [LARGE SCALE GENOMIC DNA]</scope>
    <source>
        <strain evidence="11 12">CGMCC 1.8979</strain>
    </source>
</reference>
<feature type="domain" description="Exoribonuclease phosphorolytic" evidence="9">
    <location>
        <begin position="10"/>
        <end position="140"/>
    </location>
</feature>
<evidence type="ECO:0000313" key="11">
    <source>
        <dbReference type="EMBL" id="RAK21342.1"/>
    </source>
</evidence>
<dbReference type="InterPro" id="IPR002381">
    <property type="entry name" value="RNase_PH_bac-type"/>
</dbReference>
<dbReference type="NCBIfam" id="TIGR01966">
    <property type="entry name" value="RNasePH"/>
    <property type="match status" value="1"/>
</dbReference>
<dbReference type="InterPro" id="IPR018336">
    <property type="entry name" value="RNase_PH_CS"/>
</dbReference>
<dbReference type="Gene3D" id="3.30.230.70">
    <property type="entry name" value="GHMP Kinase, N-terminal domain"/>
    <property type="match status" value="1"/>
</dbReference>
<sequence length="253" mass="27887">MRVDGREKRQMRPVHIETNYIKHAEGSVLISIGDTKVICTASIDDKVPPFMRGEGKGWITAEYAMLPRATEQRNPRESSKGKVSGRTMEIQRLIGRALRSVVDLQKLGEKTIWIDCDVIQADGGTRTASITGAFVAMVLALAKLVEEEKLAELPITDFLAATSVGIDSEHGVILDLNYAEDSKAEVDMNVVMTGEGNFVEIQGTGEESTFSREQLNELLETAEIGIRELIEIQKQVLGDLVEKIPCSERVGEQ</sequence>
<dbReference type="InterPro" id="IPR020568">
    <property type="entry name" value="Ribosomal_Su5_D2-typ_SF"/>
</dbReference>
<organism evidence="11 12">
    <name type="scientific">Paranoxybacillus vitaminiphilus</name>
    <dbReference type="NCBI Taxonomy" id="581036"/>
    <lineage>
        <taxon>Bacteria</taxon>
        <taxon>Bacillati</taxon>
        <taxon>Bacillota</taxon>
        <taxon>Bacilli</taxon>
        <taxon>Bacillales</taxon>
        <taxon>Anoxybacillaceae</taxon>
        <taxon>Paranoxybacillus</taxon>
    </lineage>
</organism>
<dbReference type="SUPFAM" id="SSF54211">
    <property type="entry name" value="Ribosomal protein S5 domain 2-like"/>
    <property type="match status" value="1"/>
</dbReference>
<keyword evidence="4 8" id="KW-0808">Transferase</keyword>
<name>A0A327YLQ6_9BACL</name>
<keyword evidence="12" id="KW-1185">Reference proteome</keyword>
<dbReference type="InterPro" id="IPR001247">
    <property type="entry name" value="ExoRNase_PH_dom1"/>
</dbReference>
<evidence type="ECO:0000256" key="6">
    <source>
        <dbReference type="ARBA" id="ARBA00022695"/>
    </source>
</evidence>
<dbReference type="FunFam" id="3.30.230.70:FF:000003">
    <property type="entry name" value="Ribonuclease PH"/>
    <property type="match status" value="1"/>
</dbReference>
<dbReference type="GO" id="GO:0008033">
    <property type="term" value="P:tRNA processing"/>
    <property type="evidence" value="ECO:0007669"/>
    <property type="project" value="UniProtKB-UniRule"/>
</dbReference>
<evidence type="ECO:0000256" key="5">
    <source>
        <dbReference type="ARBA" id="ARBA00022694"/>
    </source>
</evidence>
<accession>A0A327YLQ6</accession>
<comment type="function">
    <text evidence="8">Phosphorolytic 3'-5' exoribonuclease that plays an important role in tRNA 3'-end maturation. Removes nucleotide residues following the 3'-CCA terminus of tRNAs; can also add nucleotides to the ends of RNA molecules by using nucleoside diphosphates as substrates, but this may not be physiologically important. Probably plays a role in initiation of 16S rRNA degradation (leading to ribosome degradation) during starvation.</text>
</comment>
<evidence type="ECO:0000256" key="7">
    <source>
        <dbReference type="ARBA" id="ARBA00022884"/>
    </source>
</evidence>
<comment type="catalytic activity">
    <reaction evidence="8">
        <text>tRNA(n+1) + phosphate = tRNA(n) + a ribonucleoside 5'-diphosphate</text>
        <dbReference type="Rhea" id="RHEA:10628"/>
        <dbReference type="Rhea" id="RHEA-COMP:17343"/>
        <dbReference type="Rhea" id="RHEA-COMP:17344"/>
        <dbReference type="ChEBI" id="CHEBI:43474"/>
        <dbReference type="ChEBI" id="CHEBI:57930"/>
        <dbReference type="ChEBI" id="CHEBI:173114"/>
        <dbReference type="EC" id="2.7.7.56"/>
    </reaction>
</comment>
<dbReference type="OrthoDB" id="9802265at2"/>
<comment type="subunit">
    <text evidence="8">Homohexameric ring arranged as a trimer of dimers.</text>
</comment>
<evidence type="ECO:0000256" key="1">
    <source>
        <dbReference type="ARBA" id="ARBA00006678"/>
    </source>
</evidence>
<feature type="domain" description="Exoribonuclease phosphorolytic" evidence="10">
    <location>
        <begin position="158"/>
        <end position="223"/>
    </location>
</feature>
<evidence type="ECO:0000259" key="10">
    <source>
        <dbReference type="Pfam" id="PF03725"/>
    </source>
</evidence>
<dbReference type="GO" id="GO:0000175">
    <property type="term" value="F:3'-5'-RNA exonuclease activity"/>
    <property type="evidence" value="ECO:0007669"/>
    <property type="project" value="UniProtKB-UniRule"/>
</dbReference>
<comment type="caution">
    <text evidence="11">The sequence shown here is derived from an EMBL/GenBank/DDBJ whole genome shotgun (WGS) entry which is preliminary data.</text>
</comment>
<evidence type="ECO:0000256" key="4">
    <source>
        <dbReference type="ARBA" id="ARBA00022679"/>
    </source>
</evidence>
<dbReference type="CDD" id="cd11362">
    <property type="entry name" value="RNase_PH_bact"/>
    <property type="match status" value="1"/>
</dbReference>
<dbReference type="PROSITE" id="PS01277">
    <property type="entry name" value="RIBONUCLEASE_PH"/>
    <property type="match status" value="1"/>
</dbReference>
<dbReference type="InterPro" id="IPR036345">
    <property type="entry name" value="ExoRNase_PH_dom2_sf"/>
</dbReference>
<dbReference type="EMBL" id="QLMH01000003">
    <property type="protein sequence ID" value="RAK21342.1"/>
    <property type="molecule type" value="Genomic_DNA"/>
</dbReference>
<evidence type="ECO:0000256" key="3">
    <source>
        <dbReference type="ARBA" id="ARBA00022555"/>
    </source>
</evidence>
<evidence type="ECO:0000256" key="2">
    <source>
        <dbReference type="ARBA" id="ARBA00022552"/>
    </source>
</evidence>
<evidence type="ECO:0000256" key="8">
    <source>
        <dbReference type="HAMAP-Rule" id="MF_00564"/>
    </source>
</evidence>